<evidence type="ECO:0000313" key="4">
    <source>
        <dbReference type="Proteomes" id="UP001189429"/>
    </source>
</evidence>
<dbReference type="Gene3D" id="2.20.110.10">
    <property type="entry name" value="Histone H3 K4-specific methyltransferase SET7/9 N-terminal domain"/>
    <property type="match status" value="2"/>
</dbReference>
<accession>A0ABN9UG75</accession>
<dbReference type="PANTHER" id="PTHR43215:SF14">
    <property type="entry name" value="RADIAL SPOKE HEAD 1 HOMOLOG"/>
    <property type="match status" value="1"/>
</dbReference>
<feature type="compositionally biased region" description="Polar residues" evidence="2">
    <location>
        <begin position="163"/>
        <end position="174"/>
    </location>
</feature>
<evidence type="ECO:0000256" key="1">
    <source>
        <dbReference type="ARBA" id="ARBA00022737"/>
    </source>
</evidence>
<comment type="caution">
    <text evidence="3">The sequence shown here is derived from an EMBL/GenBank/DDBJ whole genome shotgun (WGS) entry which is preliminary data.</text>
</comment>
<protein>
    <recommendedName>
        <fullName evidence="5">MORN repeat-containing protein 5</fullName>
    </recommendedName>
</protein>
<dbReference type="PANTHER" id="PTHR43215">
    <property type="entry name" value="RADIAL SPOKE HEAD 1 HOMOLOG"/>
    <property type="match status" value="1"/>
</dbReference>
<evidence type="ECO:0000313" key="3">
    <source>
        <dbReference type="EMBL" id="CAK0858385.1"/>
    </source>
</evidence>
<dbReference type="SUPFAM" id="SSF82185">
    <property type="entry name" value="Histone H3 K4-specific methyltransferase SET7/9 N-terminal domain"/>
    <property type="match status" value="1"/>
</dbReference>
<dbReference type="SMART" id="SM00698">
    <property type="entry name" value="MORN"/>
    <property type="match status" value="5"/>
</dbReference>
<keyword evidence="4" id="KW-1185">Reference proteome</keyword>
<gene>
    <name evidence="3" type="ORF">PCOR1329_LOCUS48180</name>
</gene>
<sequence>MKHGSSNLYPSSSFLLFPPPRPSPLLPLLILPPSFPSYPASLQPSSFLLLMPHASQGGSKRVGPEEGQKEGYGCYYWTDDSVYQGRWTDNVIDGAGAYTASDGRSFAGQWKESVIHGLGKYTWPGGREYRGAYVADQKHGFGIFTWPDGRKYTKYVGYWANGKQSGAGTYTTKDGGTRAASPSQRREG</sequence>
<dbReference type="Proteomes" id="UP001189429">
    <property type="component" value="Unassembled WGS sequence"/>
</dbReference>
<evidence type="ECO:0008006" key="5">
    <source>
        <dbReference type="Google" id="ProtNLM"/>
    </source>
</evidence>
<reference evidence="3" key="1">
    <citation type="submission" date="2023-10" db="EMBL/GenBank/DDBJ databases">
        <authorList>
            <person name="Chen Y."/>
            <person name="Shah S."/>
            <person name="Dougan E. K."/>
            <person name="Thang M."/>
            <person name="Chan C."/>
        </authorList>
    </citation>
    <scope>NUCLEOTIDE SEQUENCE [LARGE SCALE GENOMIC DNA]</scope>
</reference>
<keyword evidence="1" id="KW-0677">Repeat</keyword>
<organism evidence="3 4">
    <name type="scientific">Prorocentrum cordatum</name>
    <dbReference type="NCBI Taxonomy" id="2364126"/>
    <lineage>
        <taxon>Eukaryota</taxon>
        <taxon>Sar</taxon>
        <taxon>Alveolata</taxon>
        <taxon>Dinophyceae</taxon>
        <taxon>Prorocentrales</taxon>
        <taxon>Prorocentraceae</taxon>
        <taxon>Prorocentrum</taxon>
    </lineage>
</organism>
<proteinExistence type="predicted"/>
<dbReference type="InterPro" id="IPR003409">
    <property type="entry name" value="MORN"/>
</dbReference>
<dbReference type="EMBL" id="CAUYUJ010015815">
    <property type="protein sequence ID" value="CAK0858385.1"/>
    <property type="molecule type" value="Genomic_DNA"/>
</dbReference>
<feature type="region of interest" description="Disordered" evidence="2">
    <location>
        <begin position="163"/>
        <end position="188"/>
    </location>
</feature>
<dbReference type="Pfam" id="PF02493">
    <property type="entry name" value="MORN"/>
    <property type="match status" value="5"/>
</dbReference>
<name>A0ABN9UG75_9DINO</name>
<evidence type="ECO:0000256" key="2">
    <source>
        <dbReference type="SAM" id="MobiDB-lite"/>
    </source>
</evidence>